<proteinExistence type="predicted"/>
<dbReference type="EMBL" id="BK014826">
    <property type="protein sequence ID" value="DAD77469.1"/>
    <property type="molecule type" value="Genomic_DNA"/>
</dbReference>
<protein>
    <submittedName>
        <fullName evidence="1">Uncharacterized protein</fullName>
    </submittedName>
</protein>
<reference evidence="1" key="1">
    <citation type="journal article" date="2021" name="Proc. Natl. Acad. Sci. U.S.A.">
        <title>A Catalog of Tens of Thousands of Viruses from Human Metagenomes Reveals Hidden Associations with Chronic Diseases.</title>
        <authorList>
            <person name="Tisza M.J."/>
            <person name="Buck C.B."/>
        </authorList>
    </citation>
    <scope>NUCLEOTIDE SEQUENCE</scope>
    <source>
        <strain evidence="1">CtaNW81</strain>
    </source>
</reference>
<name>A0A8S5M591_9CAUD</name>
<organism evidence="1">
    <name type="scientific">Podoviridae sp. ctaNW81</name>
    <dbReference type="NCBI Taxonomy" id="2826562"/>
    <lineage>
        <taxon>Viruses</taxon>
        <taxon>Duplodnaviria</taxon>
        <taxon>Heunggongvirae</taxon>
        <taxon>Uroviricota</taxon>
        <taxon>Caudoviricetes</taxon>
    </lineage>
</organism>
<evidence type="ECO:0000313" key="1">
    <source>
        <dbReference type="EMBL" id="DAD77469.1"/>
    </source>
</evidence>
<sequence>MTRLTRIMLNGTTCDKCLYSNMRPGLSYCRKVGGCLDCPHKVKHKNVWGYDCICLQQPTAKEERKDRCHYYKEYKE</sequence>
<accession>A0A8S5M591</accession>